<dbReference type="PANTHER" id="PTHR21600">
    <property type="entry name" value="MITOCHONDRIAL RNA PSEUDOURIDINE SYNTHASE"/>
    <property type="match status" value="1"/>
</dbReference>
<dbReference type="AlphaFoldDB" id="A0AA49GJP4"/>
<dbReference type="InterPro" id="IPR020103">
    <property type="entry name" value="PsdUridine_synth_cat_dom_sf"/>
</dbReference>
<evidence type="ECO:0000313" key="3">
    <source>
        <dbReference type="EMBL" id="WKN34941.1"/>
    </source>
</evidence>
<dbReference type="Gene3D" id="3.30.2350.10">
    <property type="entry name" value="Pseudouridine synthase"/>
    <property type="match status" value="1"/>
</dbReference>
<dbReference type="CDD" id="cd02869">
    <property type="entry name" value="PseudoU_synth_RluA_like"/>
    <property type="match status" value="1"/>
</dbReference>
<reference evidence="3" key="1">
    <citation type="journal article" date="2023" name="Comput. Struct. Biotechnol. J.">
        <title>Discovery of a novel marine Bacteroidetes with a rich repertoire of carbohydrate-active enzymes.</title>
        <authorList>
            <person name="Chen B."/>
            <person name="Liu G."/>
            <person name="Chen Q."/>
            <person name="Wang H."/>
            <person name="Liu L."/>
            <person name="Tang K."/>
        </authorList>
    </citation>
    <scope>NUCLEOTIDE SEQUENCE</scope>
    <source>
        <strain evidence="3">TK19036</strain>
    </source>
</reference>
<dbReference type="GO" id="GO:0140098">
    <property type="term" value="F:catalytic activity, acting on RNA"/>
    <property type="evidence" value="ECO:0007669"/>
    <property type="project" value="UniProtKB-ARBA"/>
</dbReference>
<feature type="domain" description="Pseudouridine synthase RsuA/RluA-like" evidence="2">
    <location>
        <begin position="60"/>
        <end position="198"/>
    </location>
</feature>
<evidence type="ECO:0000259" key="2">
    <source>
        <dbReference type="Pfam" id="PF00849"/>
    </source>
</evidence>
<keyword evidence="1" id="KW-0694">RNA-binding</keyword>
<dbReference type="SUPFAM" id="SSF55120">
    <property type="entry name" value="Pseudouridine synthase"/>
    <property type="match status" value="1"/>
</dbReference>
<protein>
    <submittedName>
        <fullName evidence="3">RluA family pseudouridine synthase</fullName>
    </submittedName>
</protein>
<gene>
    <name evidence="3" type="ORF">K4G66_21430</name>
</gene>
<reference evidence="3" key="2">
    <citation type="journal article" date="2024" name="Antonie Van Leeuwenhoek">
        <title>Roseihalotalea indica gen. nov., sp. nov., a halophilic Bacteroidetes from mesopelagic Southwest Indian Ocean with higher carbohydrate metabolic potential.</title>
        <authorList>
            <person name="Chen B."/>
            <person name="Zhang M."/>
            <person name="Lin D."/>
            <person name="Ye J."/>
            <person name="Tang K."/>
        </authorList>
    </citation>
    <scope>NUCLEOTIDE SEQUENCE</scope>
    <source>
        <strain evidence="3">TK19036</strain>
    </source>
</reference>
<dbReference type="EMBL" id="CP120682">
    <property type="protein sequence ID" value="WKN34941.1"/>
    <property type="molecule type" value="Genomic_DNA"/>
</dbReference>
<dbReference type="Pfam" id="PF00849">
    <property type="entry name" value="PseudoU_synth_2"/>
    <property type="match status" value="1"/>
</dbReference>
<evidence type="ECO:0000256" key="1">
    <source>
        <dbReference type="PROSITE-ProRule" id="PRU00182"/>
    </source>
</evidence>
<dbReference type="InterPro" id="IPR006224">
    <property type="entry name" value="PsdUridine_synth_RluA-like_CS"/>
</dbReference>
<dbReference type="GO" id="GO:0003723">
    <property type="term" value="F:RNA binding"/>
    <property type="evidence" value="ECO:0007669"/>
    <property type="project" value="UniProtKB-KW"/>
</dbReference>
<dbReference type="InterPro" id="IPR006145">
    <property type="entry name" value="PsdUridine_synth_RsuA/RluA"/>
</dbReference>
<name>A0AA49GJP4_9BACT</name>
<dbReference type="GO" id="GO:0000455">
    <property type="term" value="P:enzyme-directed rRNA pseudouridine synthesis"/>
    <property type="evidence" value="ECO:0007669"/>
    <property type="project" value="TreeGrafter"/>
</dbReference>
<proteinExistence type="predicted"/>
<accession>A0AA49GJP4</accession>
<dbReference type="InterPro" id="IPR050188">
    <property type="entry name" value="RluA_PseudoU_synthase"/>
</dbReference>
<dbReference type="GO" id="GO:0009982">
    <property type="term" value="F:pseudouridine synthase activity"/>
    <property type="evidence" value="ECO:0007669"/>
    <property type="project" value="InterPro"/>
</dbReference>
<dbReference type="PANTHER" id="PTHR21600:SF86">
    <property type="entry name" value="PSEUDOURIDINE SYNTHASE RSUA_RLUA-LIKE DOMAIN-CONTAINING PROTEIN"/>
    <property type="match status" value="1"/>
</dbReference>
<dbReference type="PROSITE" id="PS01129">
    <property type="entry name" value="PSI_RLU"/>
    <property type="match status" value="1"/>
</dbReference>
<sequence length="259" mass="28877">MTKSAWKKVLKKQYVRVNGAVASTATFIKGGESISLSVPEEVSPKKKLIFPLKVLFEDEHLAVIHKPAGILVSGNSFKTIANALVQNIKPSTLPDAATPQPAHRLDYATTGILLVGKTSSSIRALNKMFEDKVVLKTYYAVTIGDMNEQGKVTAPIDGKNAQSEYTVVETVPSPRFGKLNLVKLTPQTGRRHQLRKHMYEIGNPILGDKEYGIERLILNGKGLYLHAYSLKFLHPFTQEHLHLTDEFPPRFKKIFTQVE</sequence>
<organism evidence="3">
    <name type="scientific">Roseihalotalea indica</name>
    <dbReference type="NCBI Taxonomy" id="2867963"/>
    <lineage>
        <taxon>Bacteria</taxon>
        <taxon>Pseudomonadati</taxon>
        <taxon>Bacteroidota</taxon>
        <taxon>Cytophagia</taxon>
        <taxon>Cytophagales</taxon>
        <taxon>Catalimonadaceae</taxon>
        <taxon>Roseihalotalea</taxon>
    </lineage>
</organism>
<dbReference type="PROSITE" id="PS50889">
    <property type="entry name" value="S4"/>
    <property type="match status" value="1"/>
</dbReference>